<dbReference type="RefSeq" id="WP_124946832.1">
    <property type="nucleotide sequence ID" value="NZ_BHVT01000040.1"/>
</dbReference>
<evidence type="ECO:0000256" key="2">
    <source>
        <dbReference type="ARBA" id="ARBA00023002"/>
    </source>
</evidence>
<dbReference type="AlphaFoldDB" id="A0A4R3XWX4"/>
<dbReference type="InterPro" id="IPR020904">
    <property type="entry name" value="Sc_DH/Rdtase_CS"/>
</dbReference>
<dbReference type="PRINTS" id="PR00080">
    <property type="entry name" value="SDRFAMILY"/>
</dbReference>
<name>A0A4R3XWX4_9PROT</name>
<dbReference type="PANTHER" id="PTHR44196:SF3">
    <property type="entry name" value="SHORT CHAIN DEHYDROGENASE FAMILY PROTEIN"/>
    <property type="match status" value="1"/>
</dbReference>
<evidence type="ECO:0000256" key="3">
    <source>
        <dbReference type="RuleBase" id="RU000363"/>
    </source>
</evidence>
<evidence type="ECO:0000256" key="1">
    <source>
        <dbReference type="ARBA" id="ARBA00006484"/>
    </source>
</evidence>
<keyword evidence="2" id="KW-0560">Oxidoreductase</keyword>
<dbReference type="OrthoDB" id="9797538at2"/>
<protein>
    <recommendedName>
        <fullName evidence="6">Short-subunit dehydrogenase</fullName>
    </recommendedName>
</protein>
<dbReference type="Pfam" id="PF00106">
    <property type="entry name" value="adh_short"/>
    <property type="match status" value="1"/>
</dbReference>
<keyword evidence="5" id="KW-1185">Reference proteome</keyword>
<dbReference type="PANTHER" id="PTHR44196">
    <property type="entry name" value="DEHYDROGENASE/REDUCTASE SDR FAMILY MEMBER 7B"/>
    <property type="match status" value="1"/>
</dbReference>
<proteinExistence type="inferred from homology"/>
<dbReference type="PROSITE" id="PS00061">
    <property type="entry name" value="ADH_SHORT"/>
    <property type="match status" value="1"/>
</dbReference>
<dbReference type="EMBL" id="SMCO01000023">
    <property type="protein sequence ID" value="TCV82214.1"/>
    <property type="molecule type" value="Genomic_DNA"/>
</dbReference>
<dbReference type="GO" id="GO:0016491">
    <property type="term" value="F:oxidoreductase activity"/>
    <property type="evidence" value="ECO:0007669"/>
    <property type="project" value="UniProtKB-KW"/>
</dbReference>
<comment type="caution">
    <text evidence="4">The sequence shown here is derived from an EMBL/GenBank/DDBJ whole genome shotgun (WGS) entry which is preliminary data.</text>
</comment>
<gene>
    <name evidence="4" type="ORF">EDC63_12316</name>
</gene>
<evidence type="ECO:0008006" key="6">
    <source>
        <dbReference type="Google" id="ProtNLM"/>
    </source>
</evidence>
<dbReference type="NCBIfam" id="NF005437">
    <property type="entry name" value="PRK07024.1"/>
    <property type="match status" value="1"/>
</dbReference>
<evidence type="ECO:0000313" key="5">
    <source>
        <dbReference type="Proteomes" id="UP000295367"/>
    </source>
</evidence>
<dbReference type="InterPro" id="IPR002347">
    <property type="entry name" value="SDR_fam"/>
</dbReference>
<sequence>MPEPLKVFITGASSGLGKAIALRYANQGAILGLVSRNNNKLNQLASEIKTKSICYPVDVRNFSAMQTASQDFMARYGVPDIVIACAGASCGNLTEHAEDIAVFQSLLDINVNGMVKTFQPFVRAMREAKRGSIVGIASVAGFRGLPGASAYSASKAAVISYMESLRVEMHNSGVHVMTICPGYIKTPMTAINPYPMPFILSAEQAADKIIRAIHRKQHFITIPWQMAITGFFLKHMPNWVYDILFAKAPHKPRNLHI</sequence>
<dbReference type="Gene3D" id="3.40.50.720">
    <property type="entry name" value="NAD(P)-binding Rossmann-like Domain"/>
    <property type="match status" value="1"/>
</dbReference>
<comment type="similarity">
    <text evidence="1 3">Belongs to the short-chain dehydrogenases/reductases (SDR) family.</text>
</comment>
<dbReference type="InterPro" id="IPR036291">
    <property type="entry name" value="NAD(P)-bd_dom_sf"/>
</dbReference>
<dbReference type="Proteomes" id="UP000295367">
    <property type="component" value="Unassembled WGS sequence"/>
</dbReference>
<dbReference type="SUPFAM" id="SSF51735">
    <property type="entry name" value="NAD(P)-binding Rossmann-fold domains"/>
    <property type="match status" value="1"/>
</dbReference>
<reference evidence="4 5" key="1">
    <citation type="submission" date="2019-03" db="EMBL/GenBank/DDBJ databases">
        <title>Genomic Encyclopedia of Type Strains, Phase IV (KMG-IV): sequencing the most valuable type-strain genomes for metagenomic binning, comparative biology and taxonomic classification.</title>
        <authorList>
            <person name="Goeker M."/>
        </authorList>
    </citation>
    <scope>NUCLEOTIDE SEQUENCE [LARGE SCALE GENOMIC DNA]</scope>
    <source>
        <strain evidence="4 5">DSM 100309</strain>
    </source>
</reference>
<dbReference type="GO" id="GO:0016020">
    <property type="term" value="C:membrane"/>
    <property type="evidence" value="ECO:0007669"/>
    <property type="project" value="TreeGrafter"/>
</dbReference>
<accession>A0A4R3XWX4</accession>
<evidence type="ECO:0000313" key="4">
    <source>
        <dbReference type="EMBL" id="TCV82214.1"/>
    </source>
</evidence>
<dbReference type="PRINTS" id="PR00081">
    <property type="entry name" value="GDHRDH"/>
</dbReference>
<organism evidence="4 5">
    <name type="scientific">Sulfurirhabdus autotrophica</name>
    <dbReference type="NCBI Taxonomy" id="1706046"/>
    <lineage>
        <taxon>Bacteria</taxon>
        <taxon>Pseudomonadati</taxon>
        <taxon>Pseudomonadota</taxon>
        <taxon>Betaproteobacteria</taxon>
        <taxon>Nitrosomonadales</taxon>
        <taxon>Sulfuricellaceae</taxon>
        <taxon>Sulfurirhabdus</taxon>
    </lineage>
</organism>